<dbReference type="EMBL" id="CP045121">
    <property type="protein sequence ID" value="QIN78683.1"/>
    <property type="molecule type" value="Genomic_DNA"/>
</dbReference>
<dbReference type="Proteomes" id="UP000502706">
    <property type="component" value="Chromosome"/>
</dbReference>
<gene>
    <name evidence="1" type="ORF">GBA65_09310</name>
</gene>
<proteinExistence type="predicted"/>
<accession>A0A6G8PWW4</accession>
<dbReference type="KEGG" id="rmar:GBA65_09310"/>
<organism evidence="1 2">
    <name type="scientific">Rubrobacter marinus</name>
    <dbReference type="NCBI Taxonomy" id="2653852"/>
    <lineage>
        <taxon>Bacteria</taxon>
        <taxon>Bacillati</taxon>
        <taxon>Actinomycetota</taxon>
        <taxon>Rubrobacteria</taxon>
        <taxon>Rubrobacterales</taxon>
        <taxon>Rubrobacteraceae</taxon>
        <taxon>Rubrobacter</taxon>
    </lineage>
</organism>
<reference evidence="1 2" key="1">
    <citation type="submission" date="2019-10" db="EMBL/GenBank/DDBJ databases">
        <title>Rubrobacter sp nov SCSIO 52915 isolated from a deep-sea sediment in the South China Sea.</title>
        <authorList>
            <person name="Chen R.W."/>
        </authorList>
    </citation>
    <scope>NUCLEOTIDE SEQUENCE [LARGE SCALE GENOMIC DNA]</scope>
    <source>
        <strain evidence="1 2">SCSIO 52915</strain>
    </source>
</reference>
<dbReference type="InterPro" id="IPR029032">
    <property type="entry name" value="AhpD-like"/>
</dbReference>
<evidence type="ECO:0000313" key="1">
    <source>
        <dbReference type="EMBL" id="QIN78683.1"/>
    </source>
</evidence>
<dbReference type="RefSeq" id="WP_166396355.1">
    <property type="nucleotide sequence ID" value="NZ_CP045121.1"/>
</dbReference>
<protein>
    <recommendedName>
        <fullName evidence="3">Carboxymuconolactone decarboxylase-like domain-containing protein</fullName>
    </recommendedName>
</protein>
<evidence type="ECO:0008006" key="3">
    <source>
        <dbReference type="Google" id="ProtNLM"/>
    </source>
</evidence>
<name>A0A6G8PWW4_9ACTN</name>
<dbReference type="SUPFAM" id="SSF69118">
    <property type="entry name" value="AhpD-like"/>
    <property type="match status" value="1"/>
</dbReference>
<sequence>MPRIRPIEPEDAPSVSQEYVEKGKAKTGGQVVNFYKQMSVSPSSFKAYMDFAATLEGGALDRQTQESIAVAVSDYDGCVY</sequence>
<dbReference type="AlphaFoldDB" id="A0A6G8PWW4"/>
<evidence type="ECO:0000313" key="2">
    <source>
        <dbReference type="Proteomes" id="UP000502706"/>
    </source>
</evidence>
<dbReference type="Gene3D" id="1.20.1290.10">
    <property type="entry name" value="AhpD-like"/>
    <property type="match status" value="1"/>
</dbReference>
<keyword evidence="2" id="KW-1185">Reference proteome</keyword>